<evidence type="ECO:0000313" key="1">
    <source>
        <dbReference type="EMBL" id="SUZ73774.1"/>
    </source>
</evidence>
<gene>
    <name evidence="1" type="ORF">METZ01_LOCUS26628</name>
</gene>
<accession>A0A381Q4E6</accession>
<dbReference type="AlphaFoldDB" id="A0A381Q4E6"/>
<evidence type="ECO:0008006" key="2">
    <source>
        <dbReference type="Google" id="ProtNLM"/>
    </source>
</evidence>
<dbReference type="EMBL" id="UINC01001190">
    <property type="protein sequence ID" value="SUZ73774.1"/>
    <property type="molecule type" value="Genomic_DNA"/>
</dbReference>
<proteinExistence type="predicted"/>
<organism evidence="1">
    <name type="scientific">marine metagenome</name>
    <dbReference type="NCBI Taxonomy" id="408172"/>
    <lineage>
        <taxon>unclassified sequences</taxon>
        <taxon>metagenomes</taxon>
        <taxon>ecological metagenomes</taxon>
    </lineage>
</organism>
<sequence length="237" mass="26778">MSMDRREYLKSLFLAPLSGSIITSSGKLGAASNINWIPLPRFFSYGRTEAEKQTDAELFAENYFRENELLTIAILCDIILPNDHPNGGALDAGLPDFVEFMVKDRDQYKLPVRGGIAWLDSYAIENFGGNFINITEDQRLSICDEIAYPDQGNSTLQPGISFFSLMRNFTMTGYYTTEQGFKDLGYIGNTPNVWDGVPDYVLQKHGMEYNAEWISKCVDQSRKEIIAEWDDDGNLTT</sequence>
<reference evidence="1" key="1">
    <citation type="submission" date="2018-05" db="EMBL/GenBank/DDBJ databases">
        <authorList>
            <person name="Lanie J.A."/>
            <person name="Ng W.-L."/>
            <person name="Kazmierczak K.M."/>
            <person name="Andrzejewski T.M."/>
            <person name="Davidsen T.M."/>
            <person name="Wayne K.J."/>
            <person name="Tettelin H."/>
            <person name="Glass J.I."/>
            <person name="Rusch D."/>
            <person name="Podicherti R."/>
            <person name="Tsui H.-C.T."/>
            <person name="Winkler M.E."/>
        </authorList>
    </citation>
    <scope>NUCLEOTIDE SEQUENCE</scope>
</reference>
<name>A0A381Q4E6_9ZZZZ</name>
<dbReference type="Pfam" id="PF13618">
    <property type="entry name" value="Gluconate_2-dh3"/>
    <property type="match status" value="1"/>
</dbReference>
<protein>
    <recommendedName>
        <fullName evidence="2">Tat pathway signal protein</fullName>
    </recommendedName>
</protein>
<dbReference type="InterPro" id="IPR027056">
    <property type="entry name" value="Gluconate_2DH_su3"/>
</dbReference>